<dbReference type="InterPro" id="IPR007252">
    <property type="entry name" value="Nup84/Nup107"/>
</dbReference>
<reference evidence="8 9" key="1">
    <citation type="submission" date="2024-02" db="EMBL/GenBank/DDBJ databases">
        <title>A draft genome for the cacao thread blight pathogen Marasmius crinis-equi.</title>
        <authorList>
            <person name="Cohen S.P."/>
            <person name="Baruah I.K."/>
            <person name="Amoako-Attah I."/>
            <person name="Bukari Y."/>
            <person name="Meinhardt L.W."/>
            <person name="Bailey B.A."/>
        </authorList>
    </citation>
    <scope>NUCLEOTIDE SEQUENCE [LARGE SCALE GENOMIC DNA]</scope>
    <source>
        <strain evidence="8 9">GH-76</strain>
    </source>
</reference>
<evidence type="ECO:0000256" key="6">
    <source>
        <dbReference type="ARBA" id="ARBA00023242"/>
    </source>
</evidence>
<keyword evidence="5 7" id="KW-0906">Nuclear pore complex</keyword>
<dbReference type="Pfam" id="PF04121">
    <property type="entry name" value="Nup84_Nup100"/>
    <property type="match status" value="1"/>
</dbReference>
<keyword evidence="1 7" id="KW-0813">Transport</keyword>
<keyword evidence="2" id="KW-0509">mRNA transport</keyword>
<name>A0ABR3EIH1_9AGAR</name>
<dbReference type="PANTHER" id="PTHR13003">
    <property type="entry name" value="NUP107-RELATED"/>
    <property type="match status" value="1"/>
</dbReference>
<comment type="subcellular location">
    <subcellularLocation>
        <location evidence="7">Nucleus</location>
        <location evidence="7">Nuclear pore complex</location>
    </subcellularLocation>
    <subcellularLocation>
        <location evidence="7">Nucleus membrane</location>
    </subcellularLocation>
</comment>
<comment type="caution">
    <text evidence="8">The sequence shown here is derived from an EMBL/GenBank/DDBJ whole genome shotgun (WGS) entry which is preliminary data.</text>
</comment>
<keyword evidence="4 7" id="KW-0811">Translocation</keyword>
<comment type="subunit">
    <text evidence="7">Part of the nuclear pore complex (NPC).</text>
</comment>
<sequence>MQSSPVLTELIVVREWLQETAPTPAHPEATTGYWKFTKHNVTQAMRLGGAPRDGLVKELDPDAVNRDDGRGLVADDASYEKGLSQALYGYIRAGRLEDAVDLCRKAHQPWRAASIRGSLLFRWKALSTEHDEDEGEDDYDSEIWSGNKRRKLWKSTCTRAALN</sequence>
<evidence type="ECO:0000256" key="1">
    <source>
        <dbReference type="ARBA" id="ARBA00022448"/>
    </source>
</evidence>
<accession>A0ABR3EIH1</accession>
<dbReference type="Proteomes" id="UP001465976">
    <property type="component" value="Unassembled WGS sequence"/>
</dbReference>
<evidence type="ECO:0000256" key="4">
    <source>
        <dbReference type="ARBA" id="ARBA00023010"/>
    </source>
</evidence>
<keyword evidence="7" id="KW-0472">Membrane</keyword>
<protein>
    <recommendedName>
        <fullName evidence="7">Nuclear pore complex protein</fullName>
    </recommendedName>
</protein>
<comment type="function">
    <text evidence="7">Functions as a component of the nuclear pore complex (NPC).</text>
</comment>
<gene>
    <name evidence="8" type="primary">NUP84_4</name>
    <name evidence="8" type="ORF">V5O48_019418</name>
</gene>
<evidence type="ECO:0000256" key="7">
    <source>
        <dbReference type="RuleBase" id="RU365072"/>
    </source>
</evidence>
<dbReference type="Gene3D" id="1.10.3450.20">
    <property type="match status" value="1"/>
</dbReference>
<dbReference type="PANTHER" id="PTHR13003:SF2">
    <property type="entry name" value="NUCLEAR PORE COMPLEX PROTEIN NUP107"/>
    <property type="match status" value="1"/>
</dbReference>
<feature type="non-terminal residue" evidence="8">
    <location>
        <position position="163"/>
    </location>
</feature>
<evidence type="ECO:0000256" key="2">
    <source>
        <dbReference type="ARBA" id="ARBA00022816"/>
    </source>
</evidence>
<evidence type="ECO:0000313" key="8">
    <source>
        <dbReference type="EMBL" id="KAL0562665.1"/>
    </source>
</evidence>
<keyword evidence="3" id="KW-0653">Protein transport</keyword>
<evidence type="ECO:0000256" key="3">
    <source>
        <dbReference type="ARBA" id="ARBA00022927"/>
    </source>
</evidence>
<dbReference type="EMBL" id="JBAHYK010004857">
    <property type="protein sequence ID" value="KAL0562665.1"/>
    <property type="molecule type" value="Genomic_DNA"/>
</dbReference>
<proteinExistence type="inferred from homology"/>
<organism evidence="8 9">
    <name type="scientific">Marasmius crinis-equi</name>
    <dbReference type="NCBI Taxonomy" id="585013"/>
    <lineage>
        <taxon>Eukaryota</taxon>
        <taxon>Fungi</taxon>
        <taxon>Dikarya</taxon>
        <taxon>Basidiomycota</taxon>
        <taxon>Agaricomycotina</taxon>
        <taxon>Agaricomycetes</taxon>
        <taxon>Agaricomycetidae</taxon>
        <taxon>Agaricales</taxon>
        <taxon>Marasmiineae</taxon>
        <taxon>Marasmiaceae</taxon>
        <taxon>Marasmius</taxon>
    </lineage>
</organism>
<evidence type="ECO:0000256" key="5">
    <source>
        <dbReference type="ARBA" id="ARBA00023132"/>
    </source>
</evidence>
<comment type="similarity">
    <text evidence="7">Belongs to the nucleoporin Nup84/Nup107 family.</text>
</comment>
<keyword evidence="9" id="KW-1185">Reference proteome</keyword>
<keyword evidence="6 7" id="KW-0539">Nucleus</keyword>
<evidence type="ECO:0000313" key="9">
    <source>
        <dbReference type="Proteomes" id="UP001465976"/>
    </source>
</evidence>